<proteinExistence type="predicted"/>
<reference evidence="1" key="1">
    <citation type="submission" date="2018-05" db="EMBL/GenBank/DDBJ databases">
        <authorList>
            <person name="Lanie J.A."/>
            <person name="Ng W.-L."/>
            <person name="Kazmierczak K.M."/>
            <person name="Andrzejewski T.M."/>
            <person name="Davidsen T.M."/>
            <person name="Wayne K.J."/>
            <person name="Tettelin H."/>
            <person name="Glass J.I."/>
            <person name="Rusch D."/>
            <person name="Podicherti R."/>
            <person name="Tsui H.-C.T."/>
            <person name="Winkler M.E."/>
        </authorList>
    </citation>
    <scope>NUCLEOTIDE SEQUENCE</scope>
</reference>
<dbReference type="Gene3D" id="1.25.40.10">
    <property type="entry name" value="Tetratricopeptide repeat domain"/>
    <property type="match status" value="1"/>
</dbReference>
<feature type="non-terminal residue" evidence="1">
    <location>
        <position position="81"/>
    </location>
</feature>
<dbReference type="AlphaFoldDB" id="A0A382TWZ8"/>
<dbReference type="SUPFAM" id="SSF48452">
    <property type="entry name" value="TPR-like"/>
    <property type="match status" value="1"/>
</dbReference>
<gene>
    <name evidence="1" type="ORF">METZ01_LOCUS379079</name>
</gene>
<sequence>MRGFKDLSKSRKNLLKKEIISKAFSYHLEGNNIEAGKSYQYFLDQGFKDLRVFSNYAILLKELSKLDEALELINQSIKIYP</sequence>
<dbReference type="EMBL" id="UINC01139595">
    <property type="protein sequence ID" value="SVD26225.1"/>
    <property type="molecule type" value="Genomic_DNA"/>
</dbReference>
<accession>A0A382TWZ8</accession>
<dbReference type="PROSITE" id="PS50293">
    <property type="entry name" value="TPR_REGION"/>
    <property type="match status" value="1"/>
</dbReference>
<organism evidence="1">
    <name type="scientific">marine metagenome</name>
    <dbReference type="NCBI Taxonomy" id="408172"/>
    <lineage>
        <taxon>unclassified sequences</taxon>
        <taxon>metagenomes</taxon>
        <taxon>ecological metagenomes</taxon>
    </lineage>
</organism>
<evidence type="ECO:0000313" key="1">
    <source>
        <dbReference type="EMBL" id="SVD26225.1"/>
    </source>
</evidence>
<protein>
    <submittedName>
        <fullName evidence="1">Uncharacterized protein</fullName>
    </submittedName>
</protein>
<dbReference type="InterPro" id="IPR011990">
    <property type="entry name" value="TPR-like_helical_dom_sf"/>
</dbReference>
<name>A0A382TWZ8_9ZZZZ</name>